<dbReference type="GO" id="GO:0000423">
    <property type="term" value="P:mitophagy"/>
    <property type="evidence" value="ECO:0007669"/>
    <property type="project" value="TreeGrafter"/>
</dbReference>
<dbReference type="GO" id="GO:0000407">
    <property type="term" value="C:phagophore assembly site"/>
    <property type="evidence" value="ECO:0007669"/>
    <property type="project" value="TreeGrafter"/>
</dbReference>
<evidence type="ECO:0000256" key="4">
    <source>
        <dbReference type="SAM" id="MobiDB-lite"/>
    </source>
</evidence>
<dbReference type="InterPro" id="IPR018731">
    <property type="entry name" value="Atg13_N"/>
</dbReference>
<dbReference type="Gene3D" id="3.30.900.10">
    <property type="entry name" value="HORMA domain"/>
    <property type="match status" value="1"/>
</dbReference>
<dbReference type="GO" id="GO:1990316">
    <property type="term" value="C:Atg1/ULK1 kinase complex"/>
    <property type="evidence" value="ECO:0007669"/>
    <property type="project" value="InterPro"/>
</dbReference>
<dbReference type="Pfam" id="PF10033">
    <property type="entry name" value="ATG13"/>
    <property type="match status" value="1"/>
</dbReference>
<dbReference type="Proteomes" id="UP000789375">
    <property type="component" value="Unassembled WGS sequence"/>
</dbReference>
<dbReference type="InterPro" id="IPR040182">
    <property type="entry name" value="ATG13"/>
</dbReference>
<feature type="compositionally biased region" description="Low complexity" evidence="4">
    <location>
        <begin position="8"/>
        <end position="20"/>
    </location>
</feature>
<evidence type="ECO:0000313" key="6">
    <source>
        <dbReference type="EMBL" id="CAG8671867.1"/>
    </source>
</evidence>
<comment type="similarity">
    <text evidence="1 3">Belongs to the ATG13 family. Fungi subfamily.</text>
</comment>
<evidence type="ECO:0000313" key="7">
    <source>
        <dbReference type="Proteomes" id="UP000789375"/>
    </source>
</evidence>
<accession>A0A9N9HFP2</accession>
<name>A0A9N9HFP2_FUNMO</name>
<evidence type="ECO:0000256" key="2">
    <source>
        <dbReference type="ARBA" id="ARBA00023006"/>
    </source>
</evidence>
<dbReference type="PANTHER" id="PTHR13430">
    <property type="match status" value="1"/>
</dbReference>
<protein>
    <recommendedName>
        <fullName evidence="3">Autophagy-related protein 13</fullName>
    </recommendedName>
</protein>
<feature type="domain" description="Autophagy-related protein 13 N-terminal" evidence="5">
    <location>
        <begin position="46"/>
        <end position="291"/>
    </location>
</feature>
<dbReference type="InterPro" id="IPR036570">
    <property type="entry name" value="HORMA_dom_sf"/>
</dbReference>
<evidence type="ECO:0000256" key="3">
    <source>
        <dbReference type="RuleBase" id="RU361214"/>
    </source>
</evidence>
<evidence type="ECO:0000256" key="1">
    <source>
        <dbReference type="ARBA" id="ARBA00005246"/>
    </source>
</evidence>
<proteinExistence type="inferred from homology"/>
<comment type="caution">
    <text evidence="6">The sequence shown here is derived from an EMBL/GenBank/DDBJ whole genome shotgun (WGS) entry which is preliminary data.</text>
</comment>
<feature type="compositionally biased region" description="Low complexity" evidence="4">
    <location>
        <begin position="416"/>
        <end position="456"/>
    </location>
</feature>
<dbReference type="GO" id="GO:0034497">
    <property type="term" value="P:protein localization to phagophore assembly site"/>
    <property type="evidence" value="ECO:0007669"/>
    <property type="project" value="TreeGrafter"/>
</dbReference>
<reference evidence="6" key="1">
    <citation type="submission" date="2021-06" db="EMBL/GenBank/DDBJ databases">
        <authorList>
            <person name="Kallberg Y."/>
            <person name="Tangrot J."/>
            <person name="Rosling A."/>
        </authorList>
    </citation>
    <scope>NUCLEOTIDE SEQUENCE</scope>
    <source>
        <strain evidence="6">87-6 pot B 2015</strain>
    </source>
</reference>
<feature type="compositionally biased region" description="Polar residues" evidence="4">
    <location>
        <begin position="523"/>
        <end position="542"/>
    </location>
</feature>
<evidence type="ECO:0000259" key="5">
    <source>
        <dbReference type="Pfam" id="PF10033"/>
    </source>
</evidence>
<keyword evidence="7" id="KW-1185">Reference proteome</keyword>
<dbReference type="GO" id="GO:0034727">
    <property type="term" value="P:piecemeal microautophagy of the nucleus"/>
    <property type="evidence" value="ECO:0007669"/>
    <property type="project" value="TreeGrafter"/>
</dbReference>
<dbReference type="GO" id="GO:0005829">
    <property type="term" value="C:cytosol"/>
    <property type="evidence" value="ECO:0007669"/>
    <property type="project" value="TreeGrafter"/>
</dbReference>
<feature type="compositionally biased region" description="Low complexity" evidence="4">
    <location>
        <begin position="471"/>
        <end position="487"/>
    </location>
</feature>
<feature type="compositionally biased region" description="Polar residues" evidence="4">
    <location>
        <begin position="26"/>
        <end position="39"/>
    </location>
</feature>
<sequence length="592" mass="65447">MPHDMHRTSSTSSSQISASPPALPYYTSNQTSQTPTPRQSKADQIVQNFYTKVAQIITQARLIQYDSLSSGTVSSNANLALHPRQTPHHQKKPNKWFNLEIWDSDVYKEDLKYWRHTVTSSTGLPPHPMIIEFFLDTSELPKDTILVITDEILKRRRVDIHNSGDNADGKSKNILLESWQLTLSHPLPDPPPDLPVVYKKSIAFFRSLYAYVRLLPAFRLYKRIKMNLNNALKIGYRFVLPSTNHGDYIGIDVPIIEGESRNVSSKFKFGSIDTPLGVLSLKVNYRSNCEFHIDESAEGILSSNLMDMIDFDEQFFKPTTPPSGYLFPGHSPQYPNTLLSGTSPLRSLSSPKSNPDMKEYSNSELTFPKIHAPPSRPPPSTFASTLSTSRSGQRDNLMSSSPTSRPNVTLVQPFKSPSLSSSPSHADNLPSPTSSDRISSSPLHRSPSSLSLQQRSIYTTSSARPLSISGGATLSSSIKSTSSAGSLPRFSSSFSYRHEKTGGSGGRERDESISSRRRSRSSLTNRSDGSTSDRGSFNSSFFASLDPEDDVGQFVRMVDTREPLKMFNRSPTGSEGSGILGSNVSGSVYRSK</sequence>
<feature type="region of interest" description="Disordered" evidence="4">
    <location>
        <begin position="566"/>
        <end position="592"/>
    </location>
</feature>
<dbReference type="EMBL" id="CAJVPP010005930">
    <property type="protein sequence ID" value="CAG8671867.1"/>
    <property type="molecule type" value="Genomic_DNA"/>
</dbReference>
<keyword evidence="2 3" id="KW-0072">Autophagy</keyword>
<gene>
    <name evidence="6" type="ORF">FMOSSE_LOCUS12454</name>
</gene>
<feature type="compositionally biased region" description="Basic and acidic residues" evidence="4">
    <location>
        <begin position="496"/>
        <end position="514"/>
    </location>
</feature>
<organism evidence="6 7">
    <name type="scientific">Funneliformis mosseae</name>
    <name type="common">Endomycorrhizal fungus</name>
    <name type="synonym">Glomus mosseae</name>
    <dbReference type="NCBI Taxonomy" id="27381"/>
    <lineage>
        <taxon>Eukaryota</taxon>
        <taxon>Fungi</taxon>
        <taxon>Fungi incertae sedis</taxon>
        <taxon>Mucoromycota</taxon>
        <taxon>Glomeromycotina</taxon>
        <taxon>Glomeromycetes</taxon>
        <taxon>Glomerales</taxon>
        <taxon>Glomeraceae</taxon>
        <taxon>Funneliformis</taxon>
    </lineage>
</organism>
<feature type="non-terminal residue" evidence="6">
    <location>
        <position position="592"/>
    </location>
</feature>
<feature type="compositionally biased region" description="Polar residues" evidence="4">
    <location>
        <begin position="569"/>
        <end position="592"/>
    </location>
</feature>
<feature type="region of interest" description="Disordered" evidence="4">
    <location>
        <begin position="1"/>
        <end position="40"/>
    </location>
</feature>
<feature type="compositionally biased region" description="Polar residues" evidence="4">
    <location>
        <begin position="381"/>
        <end position="410"/>
    </location>
</feature>
<feature type="compositionally biased region" description="Polar residues" evidence="4">
    <location>
        <begin position="333"/>
        <end position="353"/>
    </location>
</feature>
<dbReference type="PANTHER" id="PTHR13430:SF4">
    <property type="entry name" value="AUTOPHAGY-RELATED PROTEIN 13"/>
    <property type="match status" value="1"/>
</dbReference>
<feature type="region of interest" description="Disordered" evidence="4">
    <location>
        <begin position="326"/>
        <end position="546"/>
    </location>
</feature>
<dbReference type="AlphaFoldDB" id="A0A9N9HFP2"/>